<keyword evidence="1" id="KW-0677">Repeat</keyword>
<dbReference type="Gene3D" id="2.20.110.10">
    <property type="entry name" value="Histone H3 K4-specific methyltransferase SET7/9 N-terminal domain"/>
    <property type="match status" value="1"/>
</dbReference>
<dbReference type="Gene3D" id="3.90.180.10">
    <property type="entry name" value="Medium-chain alcohol dehydrogenases, catalytic domain"/>
    <property type="match status" value="1"/>
</dbReference>
<reference evidence="5 6" key="1">
    <citation type="submission" date="2016-11" db="EMBL/GenBank/DDBJ databases">
        <title>The macronuclear genome of Stentor coeruleus: a giant cell with tiny introns.</title>
        <authorList>
            <person name="Slabodnick M."/>
            <person name="Ruby J.G."/>
            <person name="Reiff S.B."/>
            <person name="Swart E.C."/>
            <person name="Gosai S."/>
            <person name="Prabakaran S."/>
            <person name="Witkowska E."/>
            <person name="Larue G.E."/>
            <person name="Fisher S."/>
            <person name="Freeman R.M."/>
            <person name="Gunawardena J."/>
            <person name="Chu W."/>
            <person name="Stover N.A."/>
            <person name="Gregory B.D."/>
            <person name="Nowacki M."/>
            <person name="Derisi J."/>
            <person name="Roy S.W."/>
            <person name="Marshall W.F."/>
            <person name="Sood P."/>
        </authorList>
    </citation>
    <scope>NUCLEOTIDE SEQUENCE [LARGE SCALE GENOMIC DNA]</scope>
    <source>
        <strain evidence="5">WM001</strain>
    </source>
</reference>
<sequence length="556" mass="62134">MDKETMKALTLNKNSQSISFADIPQPIPESGQVLIKVHVTPINSLDIDSISKSNPNGFSSQILGIEGSGIIVQESKSIFSKKNKGKKVSFMQLDSSLPGAWAEYVVCDEKYFMVLNDDIDYLRGCSLMINPLTILMINEKIKAKKHKSIIHTNAATDLGVQFIKWCHFNEYTSIHIVKSENDMAKLACVAEENILVLESPQFQENLENLIKKLNPTIAFDSLGGSLPGKIFNLMPENSELYLYGNSADCPLEGLNPTSFIFSGKSVKGLWFKKWFDELGVLKRYKYYKKIQRVHFVFTSSVSSVYPISQYEEAINEYSPLGMVLLHFACNLHNSSQYLTDELLSQYIGEDLKIKVNSLPELIFDTPELPLKVITEGIYKGKLVDNKPSGPGILLNKGSYYIGNFADGQKEGFGRLVTEDHWYEGNFDKGVYSGLGRMTIFEGHMIQGTFVEGKLNGMGFEKLPSGEVYRGEFVNSLRHGHGEIEYENIKFTGEFRQGLAEGPGNVVLEDKSVFEGNYHNGVGVGKLMMTDGRVVEGTILGNKFTEDLKESKKNKGN</sequence>
<dbReference type="SUPFAM" id="SSF51735">
    <property type="entry name" value="NAD(P)-binding Rossmann-fold domains"/>
    <property type="match status" value="1"/>
</dbReference>
<dbReference type="InterPro" id="IPR013154">
    <property type="entry name" value="ADH-like_N"/>
</dbReference>
<comment type="caution">
    <text evidence="5">The sequence shown here is derived from an EMBL/GenBank/DDBJ whole genome shotgun (WGS) entry which is preliminary data.</text>
</comment>
<evidence type="ECO:0000313" key="6">
    <source>
        <dbReference type="Proteomes" id="UP000187209"/>
    </source>
</evidence>
<organism evidence="5 6">
    <name type="scientific">Stentor coeruleus</name>
    <dbReference type="NCBI Taxonomy" id="5963"/>
    <lineage>
        <taxon>Eukaryota</taxon>
        <taxon>Sar</taxon>
        <taxon>Alveolata</taxon>
        <taxon>Ciliophora</taxon>
        <taxon>Postciliodesmatophora</taxon>
        <taxon>Heterotrichea</taxon>
        <taxon>Heterotrichida</taxon>
        <taxon>Stentoridae</taxon>
        <taxon>Stentor</taxon>
    </lineage>
</organism>
<dbReference type="PANTHER" id="PTHR48106">
    <property type="entry name" value="QUINONE OXIDOREDUCTASE PIG3-RELATED"/>
    <property type="match status" value="1"/>
</dbReference>
<dbReference type="Pfam" id="PF02493">
    <property type="entry name" value="MORN"/>
    <property type="match status" value="5"/>
</dbReference>
<proteinExistence type="predicted"/>
<dbReference type="GO" id="GO:0070402">
    <property type="term" value="F:NADPH binding"/>
    <property type="evidence" value="ECO:0007669"/>
    <property type="project" value="TreeGrafter"/>
</dbReference>
<dbReference type="PANTHER" id="PTHR48106:SF18">
    <property type="entry name" value="QUINONE OXIDOREDUCTASE PIG3"/>
    <property type="match status" value="1"/>
</dbReference>
<dbReference type="SUPFAM" id="SSF82185">
    <property type="entry name" value="Histone H3 K4-specific methyltransferase SET7/9 N-terminal domain"/>
    <property type="match status" value="1"/>
</dbReference>
<dbReference type="SMART" id="SM00698">
    <property type="entry name" value="MORN"/>
    <property type="match status" value="4"/>
</dbReference>
<keyword evidence="2" id="KW-0521">NADP</keyword>
<protein>
    <recommendedName>
        <fullName evidence="4">Alcohol dehydrogenase-like N-terminal domain-containing protein</fullName>
    </recommendedName>
</protein>
<evidence type="ECO:0000256" key="2">
    <source>
        <dbReference type="ARBA" id="ARBA00022857"/>
    </source>
</evidence>
<dbReference type="GO" id="GO:0016651">
    <property type="term" value="F:oxidoreductase activity, acting on NAD(P)H"/>
    <property type="evidence" value="ECO:0007669"/>
    <property type="project" value="TreeGrafter"/>
</dbReference>
<evidence type="ECO:0000256" key="1">
    <source>
        <dbReference type="ARBA" id="ARBA00022737"/>
    </source>
</evidence>
<dbReference type="InterPro" id="IPR011032">
    <property type="entry name" value="GroES-like_sf"/>
</dbReference>
<gene>
    <name evidence="5" type="ORF">SteCoe_3134</name>
</gene>
<dbReference type="Gene3D" id="3.40.50.720">
    <property type="entry name" value="NAD(P)-binding Rossmann-like Domain"/>
    <property type="match status" value="1"/>
</dbReference>
<keyword evidence="6" id="KW-1185">Reference proteome</keyword>
<evidence type="ECO:0000259" key="4">
    <source>
        <dbReference type="Pfam" id="PF08240"/>
    </source>
</evidence>
<name>A0A1R2CXZ0_9CILI</name>
<dbReference type="EMBL" id="MPUH01000036">
    <property type="protein sequence ID" value="OMJ93811.1"/>
    <property type="molecule type" value="Genomic_DNA"/>
</dbReference>
<dbReference type="Pfam" id="PF08240">
    <property type="entry name" value="ADH_N"/>
    <property type="match status" value="1"/>
</dbReference>
<dbReference type="OrthoDB" id="294378at2759"/>
<evidence type="ECO:0000313" key="5">
    <source>
        <dbReference type="EMBL" id="OMJ93811.1"/>
    </source>
</evidence>
<dbReference type="InterPro" id="IPR036291">
    <property type="entry name" value="NAD(P)-bd_dom_sf"/>
</dbReference>
<dbReference type="Proteomes" id="UP000187209">
    <property type="component" value="Unassembled WGS sequence"/>
</dbReference>
<dbReference type="InterPro" id="IPR003409">
    <property type="entry name" value="MORN"/>
</dbReference>
<evidence type="ECO:0000256" key="3">
    <source>
        <dbReference type="ARBA" id="ARBA00023002"/>
    </source>
</evidence>
<feature type="domain" description="Alcohol dehydrogenase-like N-terminal" evidence="4">
    <location>
        <begin position="30"/>
        <end position="114"/>
    </location>
</feature>
<dbReference type="AlphaFoldDB" id="A0A1R2CXZ0"/>
<accession>A0A1R2CXZ0</accession>
<dbReference type="SUPFAM" id="SSF50129">
    <property type="entry name" value="GroES-like"/>
    <property type="match status" value="1"/>
</dbReference>
<keyword evidence="3" id="KW-0560">Oxidoreductase</keyword>